<organism evidence="1 2">
    <name type="scientific">Trichuris muris</name>
    <name type="common">Mouse whipworm</name>
    <dbReference type="NCBI Taxonomy" id="70415"/>
    <lineage>
        <taxon>Eukaryota</taxon>
        <taxon>Metazoa</taxon>
        <taxon>Ecdysozoa</taxon>
        <taxon>Nematoda</taxon>
        <taxon>Enoplea</taxon>
        <taxon>Dorylaimia</taxon>
        <taxon>Trichinellida</taxon>
        <taxon>Trichuridae</taxon>
        <taxon>Trichuris</taxon>
    </lineage>
</organism>
<sequence>MEAYAEKPIGQNGVRLHETDCHMLWQKRKLRPAELLYGRPPFIRQMRLPFVLLNAKLSDCSLRHRLTVKRLLAKMKYAFRSLIATWLLETTENGSLVQHLRDVRLDKGENGGPQT</sequence>
<accession>A0A5S6QZS1</accession>
<proteinExistence type="predicted"/>
<keyword evidence="1" id="KW-1185">Reference proteome</keyword>
<evidence type="ECO:0000313" key="1">
    <source>
        <dbReference type="Proteomes" id="UP000046395"/>
    </source>
</evidence>
<reference evidence="2" key="1">
    <citation type="submission" date="2019-12" db="UniProtKB">
        <authorList>
            <consortium name="WormBaseParasite"/>
        </authorList>
    </citation>
    <scope>IDENTIFICATION</scope>
</reference>
<dbReference type="WBParaSite" id="TMUE_3000012881.1">
    <property type="protein sequence ID" value="TMUE_3000012881.1"/>
    <property type="gene ID" value="WBGene00293307"/>
</dbReference>
<protein>
    <submittedName>
        <fullName evidence="2">Uncharacterized protein</fullName>
    </submittedName>
</protein>
<evidence type="ECO:0000313" key="2">
    <source>
        <dbReference type="WBParaSite" id="TMUE_3000012881.1"/>
    </source>
</evidence>
<dbReference type="AlphaFoldDB" id="A0A5S6QZS1"/>
<name>A0A5S6QZS1_TRIMR</name>
<dbReference type="Proteomes" id="UP000046395">
    <property type="component" value="Unassembled WGS sequence"/>
</dbReference>